<accession>A0A0W0X3Q3</accession>
<evidence type="ECO:0000313" key="3">
    <source>
        <dbReference type="Proteomes" id="UP000054725"/>
    </source>
</evidence>
<dbReference type="EMBL" id="LNYO01000002">
    <property type="protein sequence ID" value="KTD39202.1"/>
    <property type="molecule type" value="Genomic_DNA"/>
</dbReference>
<dbReference type="Proteomes" id="UP000054725">
    <property type="component" value="Unassembled WGS sequence"/>
</dbReference>
<organism evidence="2 3">
    <name type="scientific">Legionella nautarum</name>
    <dbReference type="NCBI Taxonomy" id="45070"/>
    <lineage>
        <taxon>Bacteria</taxon>
        <taxon>Pseudomonadati</taxon>
        <taxon>Pseudomonadota</taxon>
        <taxon>Gammaproteobacteria</taxon>
        <taxon>Legionellales</taxon>
        <taxon>Legionellaceae</taxon>
        <taxon>Legionella</taxon>
    </lineage>
</organism>
<feature type="compositionally biased region" description="Polar residues" evidence="1">
    <location>
        <begin position="43"/>
        <end position="58"/>
    </location>
</feature>
<keyword evidence="3" id="KW-1185">Reference proteome</keyword>
<feature type="region of interest" description="Disordered" evidence="1">
    <location>
        <begin position="43"/>
        <end position="64"/>
    </location>
</feature>
<evidence type="ECO:0000256" key="1">
    <source>
        <dbReference type="SAM" id="MobiDB-lite"/>
    </source>
</evidence>
<comment type="caution">
    <text evidence="2">The sequence shown here is derived from an EMBL/GenBank/DDBJ whole genome shotgun (WGS) entry which is preliminary data.</text>
</comment>
<gene>
    <name evidence="2" type="ORF">Lnau_0271</name>
</gene>
<sequence>MANGTPHVLIMDKTGANKAGIDAITPPVWRCFSCWRPPPAQCQTGQTPQQYRGTGSSIHQEDHQTHEGIQGISFFKGDIGEARIAPHA</sequence>
<dbReference type="STRING" id="45070.Lnau_0271"/>
<dbReference type="PATRIC" id="fig|45070.6.peg.281"/>
<reference evidence="2 3" key="1">
    <citation type="submission" date="2015-11" db="EMBL/GenBank/DDBJ databases">
        <title>Genomic analysis of 38 Legionella species identifies large and diverse effector repertoires.</title>
        <authorList>
            <person name="Burstein D."/>
            <person name="Amaro F."/>
            <person name="Zusman T."/>
            <person name="Lifshitz Z."/>
            <person name="Cohen O."/>
            <person name="Gilbert J.A."/>
            <person name="Pupko T."/>
            <person name="Shuman H.A."/>
            <person name="Segal G."/>
        </authorList>
    </citation>
    <scope>NUCLEOTIDE SEQUENCE [LARGE SCALE GENOMIC DNA]</scope>
    <source>
        <strain evidence="2 3">ATCC 49506</strain>
    </source>
</reference>
<proteinExistence type="predicted"/>
<name>A0A0W0X3Q3_9GAMM</name>
<dbReference type="AlphaFoldDB" id="A0A0W0X3Q3"/>
<protein>
    <submittedName>
        <fullName evidence="2">Uncharacterized protein</fullName>
    </submittedName>
</protein>
<evidence type="ECO:0000313" key="2">
    <source>
        <dbReference type="EMBL" id="KTD39202.1"/>
    </source>
</evidence>